<dbReference type="PANTHER" id="PTHR19302">
    <property type="entry name" value="GAMMA TUBULIN COMPLEX PROTEIN"/>
    <property type="match status" value="1"/>
</dbReference>
<dbReference type="InParanoid" id="Q24CL5"/>
<dbReference type="InterPro" id="IPR042241">
    <property type="entry name" value="GCP_C_sf"/>
</dbReference>
<evidence type="ECO:0000313" key="10">
    <source>
        <dbReference type="Proteomes" id="UP000009168"/>
    </source>
</evidence>
<feature type="domain" description="Gamma tubulin complex component protein N-terminal" evidence="8">
    <location>
        <begin position="2"/>
        <end position="337"/>
    </location>
</feature>
<evidence type="ECO:0000313" key="9">
    <source>
        <dbReference type="EMBL" id="EAS05514.3"/>
    </source>
</evidence>
<dbReference type="HOGENOM" id="CLU_012029_0_0_1"/>
<evidence type="ECO:0000259" key="7">
    <source>
        <dbReference type="Pfam" id="PF04130"/>
    </source>
</evidence>
<comment type="subcellular location">
    <subcellularLocation>
        <location evidence="1 6">Cytoplasm</location>
        <location evidence="1 6">Cytoskeleton</location>
        <location evidence="1 6">Microtubule organizing center</location>
    </subcellularLocation>
</comment>
<dbReference type="GO" id="GO:0051225">
    <property type="term" value="P:spindle assembly"/>
    <property type="evidence" value="ECO:0007669"/>
    <property type="project" value="TreeGrafter"/>
</dbReference>
<dbReference type="GO" id="GO:0005874">
    <property type="term" value="C:microtubule"/>
    <property type="evidence" value="ECO:0007669"/>
    <property type="project" value="UniProtKB-KW"/>
</dbReference>
<keyword evidence="3 6" id="KW-0963">Cytoplasm</keyword>
<evidence type="ECO:0000256" key="1">
    <source>
        <dbReference type="ARBA" id="ARBA00004267"/>
    </source>
</evidence>
<evidence type="ECO:0000256" key="4">
    <source>
        <dbReference type="ARBA" id="ARBA00022701"/>
    </source>
</evidence>
<dbReference type="OrthoDB" id="78652at2759"/>
<dbReference type="EMBL" id="GG662367">
    <property type="protein sequence ID" value="EAS05514.3"/>
    <property type="molecule type" value="Genomic_DNA"/>
</dbReference>
<dbReference type="Pfam" id="PF17681">
    <property type="entry name" value="GCP_N_terminal"/>
    <property type="match status" value="1"/>
</dbReference>
<keyword evidence="4 6" id="KW-0493">Microtubule</keyword>
<dbReference type="Pfam" id="PF04130">
    <property type="entry name" value="GCP_C_terminal"/>
    <property type="match status" value="1"/>
</dbReference>
<evidence type="ECO:0000256" key="6">
    <source>
        <dbReference type="RuleBase" id="RU363050"/>
    </source>
</evidence>
<dbReference type="GO" id="GO:0000922">
    <property type="term" value="C:spindle pole"/>
    <property type="evidence" value="ECO:0007669"/>
    <property type="project" value="InterPro"/>
</dbReference>
<dbReference type="GO" id="GO:0007020">
    <property type="term" value="P:microtubule nucleation"/>
    <property type="evidence" value="ECO:0007669"/>
    <property type="project" value="InterPro"/>
</dbReference>
<dbReference type="Gene3D" id="1.20.120.1900">
    <property type="entry name" value="Gamma-tubulin complex, C-terminal domain"/>
    <property type="match status" value="2"/>
</dbReference>
<dbReference type="InterPro" id="IPR040457">
    <property type="entry name" value="GCP_C"/>
</dbReference>
<comment type="similarity">
    <text evidence="2 6">Belongs to the TUBGCP family.</text>
</comment>
<dbReference type="GO" id="GO:0051011">
    <property type="term" value="F:microtubule minus-end binding"/>
    <property type="evidence" value="ECO:0007669"/>
    <property type="project" value="TreeGrafter"/>
</dbReference>
<dbReference type="GO" id="GO:0000278">
    <property type="term" value="P:mitotic cell cycle"/>
    <property type="evidence" value="ECO:0007669"/>
    <property type="project" value="TreeGrafter"/>
</dbReference>
<gene>
    <name evidence="9" type="ORF">TTHERM_01220340</name>
</gene>
<accession>Q24CL5</accession>
<dbReference type="PANTHER" id="PTHR19302:SF27">
    <property type="entry name" value="GAMMA-TUBULIN COMPLEX COMPONENT 4"/>
    <property type="match status" value="1"/>
</dbReference>
<proteinExistence type="inferred from homology"/>
<evidence type="ECO:0000256" key="5">
    <source>
        <dbReference type="ARBA" id="ARBA00023212"/>
    </source>
</evidence>
<sequence length="924" mass="108738">MLHEILFGLLGKSGNIIIEQNDSFVLDPKITFLTPAEKEIINSLCCLGYYYKNLEQFLDENYNNFAKITYFMNKNNNFNENCDDQNDGPIAEVNVIGNSAYLKGFCLGLEQIINSYREKIIEIERDFLENRVFTIASLKIKLTSHFDILPDLHKIVIKIVEENLKGGQLLDLMHSKSQTGNTALREVYQILTDQCYSVLYQQLSGWILYGNLQDYYDEFFIYRIEQTKSQQSNAYDKNVVEQPNELEIDWDSIFSLRYAMLPQSIVSHKQAEKILFIGKGIRILRNTQKEYENSFLPPQQMLTLIEEIRQYDSFKFQNTIESLRYEIAKQMLELVLKNQNLMNHLNTLNNYFLMGNGEFFKAFYEESRSLMQLPPKPESEGHLNNVIVPHTLIRLRNDDEIVNAFKNFQFKIKNNGFEFKDFSQVNELNIFGNVHQQRNNYIRFQPLKNSKLSGSLWYKFKQNIEMGFKLSFTFRFKKERNYLPINQFSKLGSPNINLLQSSTKGSVNLLQSEEQSPLKSRFSYFTSSIAQDETNENGLLIVFQNTKEISSYKKAAPYRLQDMNEYVAIKFYTKETNKKGAASVAKEINDQKCSIQMVVCNNGKPTYIKNHEFDCDRVNFLDGQLQVIKINYDGENIALHLEDIDNMNRGLQSQLFTFPFKFNKFLNLDMGRAYVGFIQDSNNGNCAMDIMSWQMYSSNVFNNQDAWNGLTMDYQVKWPLNLMISSHLIEKYKTIFRYLFPLRTIQFELQRSWLYFMKNSKRGKLNPTLNSMLLMRTKLSSVIDSLWTYFHTDIITSQWSKLQEKVAEIKDFEELRKIIDLFLSSIQIQIFLSYPKLVKSIFDIVDCCRRYCNIVVKLEYDTSIDLLQADFEVLKEDFEKNFMNLLNLLILMTKNTNATFLFQLLLRLDFNGYYREKMEDKYKY</sequence>
<dbReference type="eggNOG" id="KOG2065">
    <property type="taxonomic scope" value="Eukaryota"/>
</dbReference>
<evidence type="ECO:0000256" key="2">
    <source>
        <dbReference type="ARBA" id="ARBA00010337"/>
    </source>
</evidence>
<protein>
    <recommendedName>
        <fullName evidence="6">Spindle pole body component</fullName>
    </recommendedName>
</protein>
<dbReference type="GO" id="GO:0000930">
    <property type="term" value="C:gamma-tubulin complex"/>
    <property type="evidence" value="ECO:0007669"/>
    <property type="project" value="TreeGrafter"/>
</dbReference>
<dbReference type="FunCoup" id="Q24CL5">
    <property type="interactions" value="254"/>
</dbReference>
<dbReference type="STRING" id="312017.Q24CL5"/>
<feature type="domain" description="Gamma tubulin complex component C-terminal" evidence="7">
    <location>
        <begin position="702"/>
        <end position="914"/>
    </location>
</feature>
<dbReference type="InterPro" id="IPR007259">
    <property type="entry name" value="GCP"/>
</dbReference>
<evidence type="ECO:0000256" key="3">
    <source>
        <dbReference type="ARBA" id="ARBA00022490"/>
    </source>
</evidence>
<keyword evidence="5 6" id="KW-0206">Cytoskeleton</keyword>
<dbReference type="KEGG" id="tet:TTHERM_01220340"/>
<dbReference type="RefSeq" id="XP_001025759.3">
    <property type="nucleotide sequence ID" value="XM_001025759.3"/>
</dbReference>
<dbReference type="GO" id="GO:0031122">
    <property type="term" value="P:cytoplasmic microtubule organization"/>
    <property type="evidence" value="ECO:0007669"/>
    <property type="project" value="TreeGrafter"/>
</dbReference>
<dbReference type="GeneID" id="7828574"/>
<evidence type="ECO:0000259" key="8">
    <source>
        <dbReference type="Pfam" id="PF17681"/>
    </source>
</evidence>
<dbReference type="GO" id="GO:0051321">
    <property type="term" value="P:meiotic cell cycle"/>
    <property type="evidence" value="ECO:0007669"/>
    <property type="project" value="TreeGrafter"/>
</dbReference>
<dbReference type="AlphaFoldDB" id="Q24CL5"/>
<keyword evidence="10" id="KW-1185">Reference proteome</keyword>
<organism evidence="9 10">
    <name type="scientific">Tetrahymena thermophila (strain SB210)</name>
    <dbReference type="NCBI Taxonomy" id="312017"/>
    <lineage>
        <taxon>Eukaryota</taxon>
        <taxon>Sar</taxon>
        <taxon>Alveolata</taxon>
        <taxon>Ciliophora</taxon>
        <taxon>Intramacronucleata</taxon>
        <taxon>Oligohymenophorea</taxon>
        <taxon>Hymenostomatida</taxon>
        <taxon>Tetrahymenina</taxon>
        <taxon>Tetrahymenidae</taxon>
        <taxon>Tetrahymena</taxon>
    </lineage>
</organism>
<dbReference type="InterPro" id="IPR041470">
    <property type="entry name" value="GCP_N"/>
</dbReference>
<dbReference type="GO" id="GO:0043015">
    <property type="term" value="F:gamma-tubulin binding"/>
    <property type="evidence" value="ECO:0007669"/>
    <property type="project" value="InterPro"/>
</dbReference>
<reference evidence="10" key="1">
    <citation type="journal article" date="2006" name="PLoS Biol.">
        <title>Macronuclear genome sequence of the ciliate Tetrahymena thermophila, a model eukaryote.</title>
        <authorList>
            <person name="Eisen J.A."/>
            <person name="Coyne R.S."/>
            <person name="Wu M."/>
            <person name="Wu D."/>
            <person name="Thiagarajan M."/>
            <person name="Wortman J.R."/>
            <person name="Badger J.H."/>
            <person name="Ren Q."/>
            <person name="Amedeo P."/>
            <person name="Jones K.M."/>
            <person name="Tallon L.J."/>
            <person name="Delcher A.L."/>
            <person name="Salzberg S.L."/>
            <person name="Silva J.C."/>
            <person name="Haas B.J."/>
            <person name="Majoros W.H."/>
            <person name="Farzad M."/>
            <person name="Carlton J.M."/>
            <person name="Smith R.K. Jr."/>
            <person name="Garg J."/>
            <person name="Pearlman R.E."/>
            <person name="Karrer K.M."/>
            <person name="Sun L."/>
            <person name="Manning G."/>
            <person name="Elde N.C."/>
            <person name="Turkewitz A.P."/>
            <person name="Asai D.J."/>
            <person name="Wilkes D.E."/>
            <person name="Wang Y."/>
            <person name="Cai H."/>
            <person name="Collins K."/>
            <person name="Stewart B.A."/>
            <person name="Lee S.R."/>
            <person name="Wilamowska K."/>
            <person name="Weinberg Z."/>
            <person name="Ruzzo W.L."/>
            <person name="Wloga D."/>
            <person name="Gaertig J."/>
            <person name="Frankel J."/>
            <person name="Tsao C.-C."/>
            <person name="Gorovsky M.A."/>
            <person name="Keeling P.J."/>
            <person name="Waller R.F."/>
            <person name="Patron N.J."/>
            <person name="Cherry J.M."/>
            <person name="Stover N.A."/>
            <person name="Krieger C.J."/>
            <person name="del Toro C."/>
            <person name="Ryder H.F."/>
            <person name="Williamson S.C."/>
            <person name="Barbeau R.A."/>
            <person name="Hamilton E.P."/>
            <person name="Orias E."/>
        </authorList>
    </citation>
    <scope>NUCLEOTIDE SEQUENCE [LARGE SCALE GENOMIC DNA]</scope>
    <source>
        <strain evidence="10">SB210</strain>
    </source>
</reference>
<dbReference type="Proteomes" id="UP000009168">
    <property type="component" value="Unassembled WGS sequence"/>
</dbReference>
<name>Q24CL5_TETTS</name>